<feature type="transmembrane region" description="Helical" evidence="8">
    <location>
        <begin position="324"/>
        <end position="348"/>
    </location>
</feature>
<feature type="transmembrane region" description="Helical" evidence="8">
    <location>
        <begin position="66"/>
        <end position="83"/>
    </location>
</feature>
<evidence type="ECO:0000313" key="10">
    <source>
        <dbReference type="Proteomes" id="UP000636891"/>
    </source>
</evidence>
<feature type="transmembrane region" description="Helical" evidence="8">
    <location>
        <begin position="273"/>
        <end position="291"/>
    </location>
</feature>
<dbReference type="InterPro" id="IPR018584">
    <property type="entry name" value="GT87"/>
</dbReference>
<protein>
    <submittedName>
        <fullName evidence="9">DUF2029 domain-containing protein</fullName>
    </submittedName>
</protein>
<evidence type="ECO:0000313" key="9">
    <source>
        <dbReference type="EMBL" id="MBC5617105.1"/>
    </source>
</evidence>
<comment type="similarity">
    <text evidence="7">Belongs to the glycosyltransferase 87 family.</text>
</comment>
<feature type="transmembrane region" description="Helical" evidence="8">
    <location>
        <begin position="118"/>
        <end position="143"/>
    </location>
</feature>
<comment type="caution">
    <text evidence="9">The sequence shown here is derived from an EMBL/GenBank/DDBJ whole genome shotgun (WGS) entry which is preliminary data.</text>
</comment>
<keyword evidence="4 8" id="KW-0812">Transmembrane</keyword>
<keyword evidence="10" id="KW-1185">Reference proteome</keyword>
<evidence type="ECO:0000256" key="2">
    <source>
        <dbReference type="ARBA" id="ARBA00022475"/>
    </source>
</evidence>
<feature type="transmembrane region" description="Helical" evidence="8">
    <location>
        <begin position="188"/>
        <end position="206"/>
    </location>
</feature>
<evidence type="ECO:0000256" key="1">
    <source>
        <dbReference type="ARBA" id="ARBA00004651"/>
    </source>
</evidence>
<feature type="transmembrane region" description="Helical" evidence="8">
    <location>
        <begin position="155"/>
        <end position="181"/>
    </location>
</feature>
<keyword evidence="5 8" id="KW-1133">Transmembrane helix</keyword>
<gene>
    <name evidence="9" type="ORF">H8S08_08770</name>
</gene>
<organism evidence="9 10">
    <name type="scientific">Alistipes hominis</name>
    <dbReference type="NCBI Taxonomy" id="2763015"/>
    <lineage>
        <taxon>Bacteria</taxon>
        <taxon>Pseudomonadati</taxon>
        <taxon>Bacteroidota</taxon>
        <taxon>Bacteroidia</taxon>
        <taxon>Bacteroidales</taxon>
        <taxon>Rikenellaceae</taxon>
        <taxon>Alistipes</taxon>
    </lineage>
</organism>
<dbReference type="EMBL" id="JACOOK010000004">
    <property type="protein sequence ID" value="MBC5617105.1"/>
    <property type="molecule type" value="Genomic_DNA"/>
</dbReference>
<accession>A0ABR7CN95</accession>
<keyword evidence="2" id="KW-1003">Cell membrane</keyword>
<dbReference type="RefSeq" id="WP_118656761.1">
    <property type="nucleotide sequence ID" value="NZ_JACOOK010000004.1"/>
</dbReference>
<keyword evidence="6 8" id="KW-0472">Membrane</keyword>
<dbReference type="Proteomes" id="UP000636891">
    <property type="component" value="Unassembled WGS sequence"/>
</dbReference>
<reference evidence="9 10" key="1">
    <citation type="submission" date="2020-08" db="EMBL/GenBank/DDBJ databases">
        <title>Genome public.</title>
        <authorList>
            <person name="Liu C."/>
            <person name="Sun Q."/>
        </authorList>
    </citation>
    <scope>NUCLEOTIDE SEQUENCE [LARGE SCALE GENOMIC DNA]</scope>
    <source>
        <strain evidence="9 10">New-7</strain>
    </source>
</reference>
<evidence type="ECO:0000256" key="6">
    <source>
        <dbReference type="ARBA" id="ARBA00023136"/>
    </source>
</evidence>
<comment type="subcellular location">
    <subcellularLocation>
        <location evidence="1">Cell membrane</location>
        <topology evidence="1">Multi-pass membrane protein</topology>
    </subcellularLocation>
</comment>
<evidence type="ECO:0000256" key="4">
    <source>
        <dbReference type="ARBA" id="ARBA00022692"/>
    </source>
</evidence>
<feature type="transmembrane region" description="Helical" evidence="8">
    <location>
        <begin position="354"/>
        <end position="372"/>
    </location>
</feature>
<feature type="transmembrane region" description="Helical" evidence="8">
    <location>
        <begin position="18"/>
        <end position="35"/>
    </location>
</feature>
<evidence type="ECO:0000256" key="5">
    <source>
        <dbReference type="ARBA" id="ARBA00022989"/>
    </source>
</evidence>
<proteinExistence type="inferred from homology"/>
<dbReference type="Pfam" id="PF09594">
    <property type="entry name" value="GT87"/>
    <property type="match status" value="1"/>
</dbReference>
<feature type="transmembrane region" description="Helical" evidence="8">
    <location>
        <begin position="247"/>
        <end position="266"/>
    </location>
</feature>
<evidence type="ECO:0000256" key="7">
    <source>
        <dbReference type="ARBA" id="ARBA00024033"/>
    </source>
</evidence>
<evidence type="ECO:0000256" key="3">
    <source>
        <dbReference type="ARBA" id="ARBA00022679"/>
    </source>
</evidence>
<keyword evidence="3" id="KW-0808">Transferase</keyword>
<evidence type="ECO:0000256" key="8">
    <source>
        <dbReference type="SAM" id="Phobius"/>
    </source>
</evidence>
<name>A0ABR7CN95_9BACT</name>
<feature type="transmembrane region" description="Helical" evidence="8">
    <location>
        <begin position="297"/>
        <end position="312"/>
    </location>
</feature>
<sequence>MSRFTENISRFFLNRRNIFILGFVLTFVLTLLEVSHGKQYNFFTFQNGTFDFWKGEDPYGVEKYDFLYGPLFAILFAPFAYLGMTVGPFVWNLFNFSMFFCAIFTLPRLTENQKCQTYLYTAMILATTQMSMQFNPVVAYLFLFAFTLLERGKPFWAITLILISGFCKIYGIFELALLLCYPKFWRNILFTVALAAVFVFLPLVSIEPSGLMPFYARWAEVLSLHVDQFQFYALFNLYPIHDLLTPVMTYVQMGSIALLAVLFVVNRKQFDRFDFRAGSLGILMGWVILFSLSTEKHTYVIALAGYLLWYWVQARKTRLDRTLFWANFVLLVAVPVDLVCPTPVMRFLCDTLQLNIYCFTFTWLRMIYLTFLKPMACPKTIEAEV</sequence>